<dbReference type="InterPro" id="IPR001245">
    <property type="entry name" value="Ser-Thr/Tyr_kinase_cat_dom"/>
</dbReference>
<comment type="subcellular location">
    <subcellularLocation>
        <location evidence="1">Cell membrane</location>
    </subcellularLocation>
</comment>
<evidence type="ECO:0000259" key="3">
    <source>
        <dbReference type="PROSITE" id="PS50011"/>
    </source>
</evidence>
<evidence type="ECO:0000313" key="5">
    <source>
        <dbReference type="Proteomes" id="UP000823749"/>
    </source>
</evidence>
<comment type="caution">
    <text evidence="4">The sequence shown here is derived from an EMBL/GenBank/DDBJ whole genome shotgun (WGS) entry which is preliminary data.</text>
</comment>
<dbReference type="AlphaFoldDB" id="A0AAV6JRG0"/>
<dbReference type="Pfam" id="PF07714">
    <property type="entry name" value="PK_Tyr_Ser-Thr"/>
    <property type="match status" value="1"/>
</dbReference>
<organism evidence="4 5">
    <name type="scientific">Rhododendron griersonianum</name>
    <dbReference type="NCBI Taxonomy" id="479676"/>
    <lineage>
        <taxon>Eukaryota</taxon>
        <taxon>Viridiplantae</taxon>
        <taxon>Streptophyta</taxon>
        <taxon>Embryophyta</taxon>
        <taxon>Tracheophyta</taxon>
        <taxon>Spermatophyta</taxon>
        <taxon>Magnoliopsida</taxon>
        <taxon>eudicotyledons</taxon>
        <taxon>Gunneridae</taxon>
        <taxon>Pentapetalae</taxon>
        <taxon>asterids</taxon>
        <taxon>Ericales</taxon>
        <taxon>Ericaceae</taxon>
        <taxon>Ericoideae</taxon>
        <taxon>Rhodoreae</taxon>
        <taxon>Rhododendron</taxon>
    </lineage>
</organism>
<dbReference type="GO" id="GO:0005886">
    <property type="term" value="C:plasma membrane"/>
    <property type="evidence" value="ECO:0007669"/>
    <property type="project" value="UniProtKB-SubCell"/>
</dbReference>
<dbReference type="EMBL" id="JACTNZ010000006">
    <property type="protein sequence ID" value="KAG5542763.1"/>
    <property type="molecule type" value="Genomic_DNA"/>
</dbReference>
<proteinExistence type="predicted"/>
<reference evidence="4 5" key="1">
    <citation type="submission" date="2020-08" db="EMBL/GenBank/DDBJ databases">
        <title>Plant Genome Project.</title>
        <authorList>
            <person name="Zhang R.-G."/>
        </authorList>
    </citation>
    <scope>NUCLEOTIDE SEQUENCE [LARGE SCALE GENOMIC DNA]</scope>
    <source>
        <strain evidence="4">WSP0</strain>
        <tissue evidence="4">Leaf</tissue>
    </source>
</reference>
<evidence type="ECO:0000313" key="4">
    <source>
        <dbReference type="EMBL" id="KAG5542763.1"/>
    </source>
</evidence>
<dbReference type="GO" id="GO:0005524">
    <property type="term" value="F:ATP binding"/>
    <property type="evidence" value="ECO:0007669"/>
    <property type="project" value="InterPro"/>
</dbReference>
<name>A0AAV6JRG0_9ERIC</name>
<evidence type="ECO:0000256" key="1">
    <source>
        <dbReference type="ARBA" id="ARBA00004236"/>
    </source>
</evidence>
<dbReference type="GO" id="GO:0004672">
    <property type="term" value="F:protein kinase activity"/>
    <property type="evidence" value="ECO:0007669"/>
    <property type="project" value="InterPro"/>
</dbReference>
<keyword evidence="5" id="KW-1185">Reference proteome</keyword>
<feature type="domain" description="Protein kinase" evidence="3">
    <location>
        <begin position="1"/>
        <end position="200"/>
    </location>
</feature>
<dbReference type="SUPFAM" id="SSF56112">
    <property type="entry name" value="Protein kinase-like (PK-like)"/>
    <property type="match status" value="1"/>
</dbReference>
<sequence length="204" mass="22973">MNTCRKASCLANHLFRREASESLPWDTRLKIAIGAAECLAFLQTEKQVVRPAGKPGIKDSDILLDRDFTAKLSDVGLAKLGSLLVTPRVKFGFAPPEYIHCGHFQMTSNVYSFGVVLLEILTGRRAIDRERPTGRISLVEWALPFLHDEIKLKKIMDPKLADHCPKASFHLAGLILKCLEFDHRIRPSMEEVLETLHQVDAIQM</sequence>
<keyword evidence="2" id="KW-1003">Cell membrane</keyword>
<dbReference type="Proteomes" id="UP000823749">
    <property type="component" value="Chromosome 6"/>
</dbReference>
<dbReference type="InterPro" id="IPR000719">
    <property type="entry name" value="Prot_kinase_dom"/>
</dbReference>
<dbReference type="InterPro" id="IPR011009">
    <property type="entry name" value="Kinase-like_dom_sf"/>
</dbReference>
<dbReference type="PROSITE" id="PS50011">
    <property type="entry name" value="PROTEIN_KINASE_DOM"/>
    <property type="match status" value="1"/>
</dbReference>
<dbReference type="InterPro" id="IPR050823">
    <property type="entry name" value="Plant_Ser_Thr_Prot_Kinase"/>
</dbReference>
<evidence type="ECO:0000256" key="2">
    <source>
        <dbReference type="ARBA" id="ARBA00022475"/>
    </source>
</evidence>
<dbReference type="PANTHER" id="PTHR45621">
    <property type="entry name" value="OS01G0588500 PROTEIN-RELATED"/>
    <property type="match status" value="1"/>
</dbReference>
<protein>
    <recommendedName>
        <fullName evidence="3">Protein kinase domain-containing protein</fullName>
    </recommendedName>
</protein>
<gene>
    <name evidence="4" type="ORF">RHGRI_015768</name>
</gene>
<accession>A0AAV6JRG0</accession>
<dbReference type="Gene3D" id="1.10.510.10">
    <property type="entry name" value="Transferase(Phosphotransferase) domain 1"/>
    <property type="match status" value="1"/>
</dbReference>
<keyword evidence="2" id="KW-0472">Membrane</keyword>